<protein>
    <submittedName>
        <fullName evidence="2">Uncharacterized protein</fullName>
    </submittedName>
</protein>
<sequence length="129" mass="14535">MKEDSAVRAQSYVSSSTITSPNIPHQLSISVNPDLTATIKGYKDRVIDIPPAITEDESSQEHPSTFQVVGIPSSSEEEPEEEVLEVALEDEYHQNMSDFYRGETEHAKETLTSIKRKVARITKLIRFKE</sequence>
<evidence type="ECO:0000313" key="2">
    <source>
        <dbReference type="EMBL" id="ERN04685.1"/>
    </source>
</evidence>
<dbReference type="HOGENOM" id="CLU_147624_0_0_1"/>
<accession>W1PCE9</accession>
<reference evidence="3" key="1">
    <citation type="journal article" date="2013" name="Science">
        <title>The Amborella genome and the evolution of flowering plants.</title>
        <authorList>
            <consortium name="Amborella Genome Project"/>
        </authorList>
    </citation>
    <scope>NUCLEOTIDE SEQUENCE [LARGE SCALE GENOMIC DNA]</scope>
</reference>
<organism evidence="2 3">
    <name type="scientific">Amborella trichopoda</name>
    <dbReference type="NCBI Taxonomy" id="13333"/>
    <lineage>
        <taxon>Eukaryota</taxon>
        <taxon>Viridiplantae</taxon>
        <taxon>Streptophyta</taxon>
        <taxon>Embryophyta</taxon>
        <taxon>Tracheophyta</taxon>
        <taxon>Spermatophyta</taxon>
        <taxon>Magnoliopsida</taxon>
        <taxon>Amborellales</taxon>
        <taxon>Amborellaceae</taxon>
        <taxon>Amborella</taxon>
    </lineage>
</organism>
<dbReference type="Proteomes" id="UP000017836">
    <property type="component" value="Unassembled WGS sequence"/>
</dbReference>
<dbReference type="Gramene" id="ERN04685">
    <property type="protein sequence ID" value="ERN04685"/>
    <property type="gene ID" value="AMTR_s00076p00152920"/>
</dbReference>
<evidence type="ECO:0000313" key="3">
    <source>
        <dbReference type="Proteomes" id="UP000017836"/>
    </source>
</evidence>
<proteinExistence type="predicted"/>
<name>W1PCE9_AMBTC</name>
<keyword evidence="3" id="KW-1185">Reference proteome</keyword>
<feature type="region of interest" description="Disordered" evidence="1">
    <location>
        <begin position="53"/>
        <end position="79"/>
    </location>
</feature>
<dbReference type="EMBL" id="KI394182">
    <property type="protein sequence ID" value="ERN04685.1"/>
    <property type="molecule type" value="Genomic_DNA"/>
</dbReference>
<evidence type="ECO:0000256" key="1">
    <source>
        <dbReference type="SAM" id="MobiDB-lite"/>
    </source>
</evidence>
<feature type="compositionally biased region" description="Polar residues" evidence="1">
    <location>
        <begin position="11"/>
        <end position="25"/>
    </location>
</feature>
<feature type="region of interest" description="Disordered" evidence="1">
    <location>
        <begin position="1"/>
        <end position="25"/>
    </location>
</feature>
<dbReference type="AlphaFoldDB" id="W1PCE9"/>
<gene>
    <name evidence="2" type="ORF">AMTR_s00076p00152920</name>
</gene>